<reference evidence="2" key="1">
    <citation type="submission" date="2013-06" db="EMBL/GenBank/DDBJ databases">
        <authorList>
            <person name="Zhao Q."/>
        </authorList>
    </citation>
    <scope>NUCLEOTIDE SEQUENCE</scope>
    <source>
        <strain evidence="2">cv. W1943</strain>
    </source>
</reference>
<accession>A0A0E0NJN1</accession>
<dbReference type="Gramene" id="ORUFI02G30580.1">
    <property type="protein sequence ID" value="ORUFI02G30580.1"/>
    <property type="gene ID" value="ORUFI02G30580"/>
</dbReference>
<dbReference type="HOGENOM" id="CLU_2350176_0_0_1"/>
<dbReference type="EnsemblPlants" id="ORUFI02G30580.1">
    <property type="protein sequence ID" value="ORUFI02G30580.1"/>
    <property type="gene ID" value="ORUFI02G30580"/>
</dbReference>
<name>A0A0E0NJN1_ORYRU</name>
<organism evidence="1 2">
    <name type="scientific">Oryza rufipogon</name>
    <name type="common">Brownbeard rice</name>
    <name type="synonym">Asian wild rice</name>
    <dbReference type="NCBI Taxonomy" id="4529"/>
    <lineage>
        <taxon>Eukaryota</taxon>
        <taxon>Viridiplantae</taxon>
        <taxon>Streptophyta</taxon>
        <taxon>Embryophyta</taxon>
        <taxon>Tracheophyta</taxon>
        <taxon>Spermatophyta</taxon>
        <taxon>Magnoliopsida</taxon>
        <taxon>Liliopsida</taxon>
        <taxon>Poales</taxon>
        <taxon>Poaceae</taxon>
        <taxon>BOP clade</taxon>
        <taxon>Oryzoideae</taxon>
        <taxon>Oryzeae</taxon>
        <taxon>Oryzinae</taxon>
        <taxon>Oryza</taxon>
    </lineage>
</organism>
<dbReference type="AlphaFoldDB" id="A0A0E0NJN1"/>
<evidence type="ECO:0000313" key="2">
    <source>
        <dbReference type="Proteomes" id="UP000008022"/>
    </source>
</evidence>
<proteinExistence type="predicted"/>
<keyword evidence="2" id="KW-1185">Reference proteome</keyword>
<sequence length="99" mass="10912">MSPCRICVVLLSSGQKRGWFTTLAVGIGKWTELGGWRLENGDIMPEFRTRGLGLAMSLSVWVGGSEEREMKMRRWAVDGLAGNFGVKLYSSIVIITTGM</sequence>
<protein>
    <submittedName>
        <fullName evidence="1">Uncharacterized protein</fullName>
    </submittedName>
</protein>
<evidence type="ECO:0000313" key="1">
    <source>
        <dbReference type="EnsemblPlants" id="ORUFI02G30580.1"/>
    </source>
</evidence>
<dbReference type="OMA" id="IMPEFRT"/>
<reference evidence="1" key="2">
    <citation type="submission" date="2015-06" db="UniProtKB">
        <authorList>
            <consortium name="EnsemblPlants"/>
        </authorList>
    </citation>
    <scope>IDENTIFICATION</scope>
</reference>
<dbReference type="Proteomes" id="UP000008022">
    <property type="component" value="Unassembled WGS sequence"/>
</dbReference>